<reference evidence="8 9" key="1">
    <citation type="journal article" date="2012" name="Nat. Biotechnol.">
        <title>Draft genome sequence of pigeonpea (Cajanus cajan), an orphan legume crop of resource-poor farmers.</title>
        <authorList>
            <person name="Varshney R.K."/>
            <person name="Chen W."/>
            <person name="Li Y."/>
            <person name="Bharti A.K."/>
            <person name="Saxena R.K."/>
            <person name="Schlueter J.A."/>
            <person name="Donoghue M.T."/>
            <person name="Azam S."/>
            <person name="Fan G."/>
            <person name="Whaley A.M."/>
            <person name="Farmer A.D."/>
            <person name="Sheridan J."/>
            <person name="Iwata A."/>
            <person name="Tuteja R."/>
            <person name="Penmetsa R.V."/>
            <person name="Wu W."/>
            <person name="Upadhyaya H.D."/>
            <person name="Yang S.P."/>
            <person name="Shah T."/>
            <person name="Saxena K.B."/>
            <person name="Michael T."/>
            <person name="McCombie W.R."/>
            <person name="Yang B."/>
            <person name="Zhang G."/>
            <person name="Yang H."/>
            <person name="Wang J."/>
            <person name="Spillane C."/>
            <person name="Cook D.R."/>
            <person name="May G.D."/>
            <person name="Xu X."/>
            <person name="Jackson S.A."/>
        </authorList>
    </citation>
    <scope>NUCLEOTIDE SEQUENCE [LARGE SCALE GENOMIC DNA]</scope>
    <source>
        <strain evidence="9">cv. Asha</strain>
    </source>
</reference>
<feature type="compositionally biased region" description="Pro residues" evidence="3">
    <location>
        <begin position="553"/>
        <end position="569"/>
    </location>
</feature>
<feature type="domain" description="Plastocyanin-like" evidence="6">
    <location>
        <begin position="394"/>
        <end position="532"/>
    </location>
</feature>
<dbReference type="Pfam" id="PF07732">
    <property type="entry name" value="Cu-oxidase_3"/>
    <property type="match status" value="1"/>
</dbReference>
<dbReference type="Proteomes" id="UP000075243">
    <property type="component" value="Chromosome 9"/>
</dbReference>
<evidence type="ECO:0000259" key="6">
    <source>
        <dbReference type="Pfam" id="PF07731"/>
    </source>
</evidence>
<dbReference type="InterPro" id="IPR045087">
    <property type="entry name" value="Cu-oxidase_fam"/>
</dbReference>
<accession>A0A151T0U2</accession>
<feature type="chain" id="PRO_5007588837" evidence="4">
    <location>
        <begin position="30"/>
        <end position="591"/>
    </location>
</feature>
<dbReference type="SUPFAM" id="SSF49503">
    <property type="entry name" value="Cupredoxins"/>
    <property type="match status" value="3"/>
</dbReference>
<gene>
    <name evidence="8" type="ORF">KK1_023093</name>
</gene>
<dbReference type="OMA" id="FGIGDWT"/>
<keyword evidence="4" id="KW-0732">Signal</keyword>
<name>A0A151T0U2_CAJCA</name>
<evidence type="ECO:0000313" key="9">
    <source>
        <dbReference type="Proteomes" id="UP000075243"/>
    </source>
</evidence>
<sequence>MAASSASPQLKLVTCAILLLPLFVTTVTSDDIFLDWHVSADFNLKPVSIDQPVITINGMFPGPLINATTNDVVHVNVYNNLDDPLLFTWNGIQQRLDSWQDGVSGSNCPIQPGKNWTYVFQTKDQIGTFSYFPSINFLKAGGGFGPIRVNNRAVISVPFPKPEAEYDVLIGDWYSSSYKDIRSRLDMRDVLPPGWMLINGKRPYMHNLSQSYETFNVTPGKTYLLRISNVGTAWSFNFRIQNHQMVLVETEGSYVNQIPLESLDVHVGQSYSVLVTANQYAADYYIVASPKMSDATNNSTLVGVAVLHYNNSTSPANGSLPCGPYPYDLQFSINQAKSIRWNLTAGAARPNPQGTFNVSNVTISETFILQASKATINGSSRYTVNNVSYLTPDTPLKLADYFSNGTGVYELDAYSKNTSNVNAVRGVFVASALHKGWTEIVLHNNLYIIDSWHLDGYSFFVVGMGYGEWNPGLRSTYNLYDPVARSTVQVYPGGWSAVYVYPDNPGMWNLRSQNLESWYLGEELYVRVYDADPDPAKEKPPPPNLLRCGKFQPPAPIPAPSVSPAPNPPSSMAHNSHTTRYKHILCRDIIY</sequence>
<dbReference type="Pfam" id="PF00394">
    <property type="entry name" value="Cu-oxidase"/>
    <property type="match status" value="1"/>
</dbReference>
<dbReference type="GO" id="GO:0016491">
    <property type="term" value="F:oxidoreductase activity"/>
    <property type="evidence" value="ECO:0007669"/>
    <property type="project" value="InterPro"/>
</dbReference>
<dbReference type="PANTHER" id="PTHR11709">
    <property type="entry name" value="MULTI-COPPER OXIDASE"/>
    <property type="match status" value="1"/>
</dbReference>
<evidence type="ECO:0000313" key="8">
    <source>
        <dbReference type="EMBL" id="KYP60682.1"/>
    </source>
</evidence>
<keyword evidence="9" id="KW-1185">Reference proteome</keyword>
<organism evidence="8 9">
    <name type="scientific">Cajanus cajan</name>
    <name type="common">Pigeon pea</name>
    <name type="synonym">Cajanus indicus</name>
    <dbReference type="NCBI Taxonomy" id="3821"/>
    <lineage>
        <taxon>Eukaryota</taxon>
        <taxon>Viridiplantae</taxon>
        <taxon>Streptophyta</taxon>
        <taxon>Embryophyta</taxon>
        <taxon>Tracheophyta</taxon>
        <taxon>Spermatophyta</taxon>
        <taxon>Magnoliopsida</taxon>
        <taxon>eudicotyledons</taxon>
        <taxon>Gunneridae</taxon>
        <taxon>Pentapetalae</taxon>
        <taxon>rosids</taxon>
        <taxon>fabids</taxon>
        <taxon>Fabales</taxon>
        <taxon>Fabaceae</taxon>
        <taxon>Papilionoideae</taxon>
        <taxon>50 kb inversion clade</taxon>
        <taxon>NPAAA clade</taxon>
        <taxon>indigoferoid/millettioid clade</taxon>
        <taxon>Phaseoleae</taxon>
        <taxon>Cajanus</taxon>
    </lineage>
</organism>
<evidence type="ECO:0000256" key="2">
    <source>
        <dbReference type="ARBA" id="ARBA00023180"/>
    </source>
</evidence>
<evidence type="ECO:0000256" key="1">
    <source>
        <dbReference type="ARBA" id="ARBA00010609"/>
    </source>
</evidence>
<feature type="domain" description="Plastocyanin-like" evidence="7">
    <location>
        <begin position="50"/>
        <end position="152"/>
    </location>
</feature>
<dbReference type="InterPro" id="IPR001117">
    <property type="entry name" value="Cu-oxidase_2nd"/>
</dbReference>
<dbReference type="Gramene" id="C.cajan_22432.t">
    <property type="protein sequence ID" value="C.cajan_22432.t"/>
    <property type="gene ID" value="C.cajan_22432"/>
</dbReference>
<evidence type="ECO:0000259" key="7">
    <source>
        <dbReference type="Pfam" id="PF07732"/>
    </source>
</evidence>
<dbReference type="InterPro" id="IPR008972">
    <property type="entry name" value="Cupredoxin"/>
</dbReference>
<evidence type="ECO:0000256" key="3">
    <source>
        <dbReference type="SAM" id="MobiDB-lite"/>
    </source>
</evidence>
<dbReference type="Pfam" id="PF07731">
    <property type="entry name" value="Cu-oxidase_2"/>
    <property type="match status" value="1"/>
</dbReference>
<dbReference type="InterPro" id="IPR011706">
    <property type="entry name" value="Cu-oxidase_C"/>
</dbReference>
<feature type="signal peptide" evidence="4">
    <location>
        <begin position="1"/>
        <end position="29"/>
    </location>
</feature>
<feature type="domain" description="Plastocyanin-like" evidence="5">
    <location>
        <begin position="168"/>
        <end position="312"/>
    </location>
</feature>
<proteinExistence type="inferred from homology"/>
<dbReference type="STRING" id="3821.A0A151T0U2"/>
<evidence type="ECO:0000256" key="4">
    <source>
        <dbReference type="SAM" id="SignalP"/>
    </source>
</evidence>
<dbReference type="InterPro" id="IPR011707">
    <property type="entry name" value="Cu-oxidase-like_N"/>
</dbReference>
<feature type="region of interest" description="Disordered" evidence="3">
    <location>
        <begin position="550"/>
        <end position="577"/>
    </location>
</feature>
<dbReference type="PANTHER" id="PTHR11709:SF311">
    <property type="entry name" value="MONOCOPPER OXIDASE-LIKE PROTEIN SKU5"/>
    <property type="match status" value="1"/>
</dbReference>
<dbReference type="AlphaFoldDB" id="A0A151T0U2"/>
<dbReference type="Gene3D" id="2.60.40.420">
    <property type="entry name" value="Cupredoxins - blue copper proteins"/>
    <property type="match status" value="3"/>
</dbReference>
<dbReference type="GO" id="GO:0005886">
    <property type="term" value="C:plasma membrane"/>
    <property type="evidence" value="ECO:0007669"/>
    <property type="project" value="TreeGrafter"/>
</dbReference>
<dbReference type="EMBL" id="CM003611">
    <property type="protein sequence ID" value="KYP60682.1"/>
    <property type="molecule type" value="Genomic_DNA"/>
</dbReference>
<protein>
    <submittedName>
        <fullName evidence="8">Monocopper oxidase-like protein SKU5</fullName>
    </submittedName>
</protein>
<dbReference type="GO" id="GO:0005507">
    <property type="term" value="F:copper ion binding"/>
    <property type="evidence" value="ECO:0007669"/>
    <property type="project" value="InterPro"/>
</dbReference>
<comment type="similarity">
    <text evidence="1">Belongs to the multicopper oxidase family.</text>
</comment>
<evidence type="ECO:0000259" key="5">
    <source>
        <dbReference type="Pfam" id="PF00394"/>
    </source>
</evidence>
<keyword evidence="2" id="KW-0325">Glycoprotein</keyword>